<feature type="region of interest" description="Disordered" evidence="1">
    <location>
        <begin position="1"/>
        <end position="156"/>
    </location>
</feature>
<comment type="caution">
    <text evidence="2">The sequence shown here is derived from an EMBL/GenBank/DDBJ whole genome shotgun (WGS) entry which is preliminary data.</text>
</comment>
<feature type="compositionally biased region" description="Basic residues" evidence="1">
    <location>
        <begin position="35"/>
        <end position="57"/>
    </location>
</feature>
<dbReference type="AlphaFoldDB" id="A0A2A2SIX2"/>
<feature type="compositionally biased region" description="Basic residues" evidence="1">
    <location>
        <begin position="76"/>
        <end position="92"/>
    </location>
</feature>
<gene>
    <name evidence="2" type="ORF">CKY28_07025</name>
</gene>
<organism evidence="2 3">
    <name type="scientific">Sphingomonas lenta</name>
    <dbReference type="NCBI Taxonomy" id="1141887"/>
    <lineage>
        <taxon>Bacteria</taxon>
        <taxon>Pseudomonadati</taxon>
        <taxon>Pseudomonadota</taxon>
        <taxon>Alphaproteobacteria</taxon>
        <taxon>Sphingomonadales</taxon>
        <taxon>Sphingomonadaceae</taxon>
        <taxon>Sphingomonas</taxon>
    </lineage>
</organism>
<keyword evidence="3" id="KW-1185">Reference proteome</keyword>
<feature type="region of interest" description="Disordered" evidence="1">
    <location>
        <begin position="204"/>
        <end position="225"/>
    </location>
</feature>
<dbReference type="SUPFAM" id="SSF48208">
    <property type="entry name" value="Six-hairpin glycosidases"/>
    <property type="match status" value="1"/>
</dbReference>
<dbReference type="EMBL" id="NSLI01000002">
    <property type="protein sequence ID" value="PAX09192.1"/>
    <property type="molecule type" value="Genomic_DNA"/>
</dbReference>
<sequence>MVQTRRRHPDRRSQPPALPHPGRAASGLGPAPARRLGRGGRRRPARGLGRRGTRAHHRDLSLGRGRAQRGHGGAARPRRLVRPALRVRRPRAALRELPAAFRDDPGPAVARRAGRPRGAAAPQRRPGRARRVRVPARPVGAEHRGSAGPHPRGRGGGWAAARLPRFHGLEPRPTRLGQGRPVPSHRGRRARPHRLLCAARPEPVAVARSGRRDRDQPDAPRGAGLVALRPRDHARGHRQHHRLGRRGLDRRHLRRAGDRVCALRLDGGGALHARDRTVEGRAAHQRRPVRGRPLCPPIGGARAAASADRPRRRARAVPVVSGRFPCRRPPAAARRFASAALEDAIGHVGGAIADPELAWLFANCLPNTLDTTVTTSGDGRDTYVVTGDIDAMWLRDSTAQLWPYLPFVAEDRRLALLVEGAVRRQAACIRLDPYANAFYDAPRSGEWADDRTEMRPGVHERKWELDSVAAFLRLSHGYWRASGSVAAFDDDWVGAVAQALALLRVEEAGDASPYTFRRACDWGDSLPNQGRGDPWRRCGLVRSAFRPSDDQCKLPLLTPANAMLAVTLEDITAPLDALARVDLAADARAIADGVRAGLDAHGVVEHPTHGPIWAYEVDGFGGRHLMDDANAPSLLSLAYLGFHRPGDERYRATRAFCLSDDNSYFVRGRTADGIGSPHTGRGTIWPMSIVMRALTATDDAEVALCLRQLRATHAGTGFMHESFDPADPARFTRPWFAWANSLFGELILTLHRERPHLLATPL</sequence>
<evidence type="ECO:0000313" key="2">
    <source>
        <dbReference type="EMBL" id="PAX09192.1"/>
    </source>
</evidence>
<dbReference type="InterPro" id="IPR008928">
    <property type="entry name" value="6-hairpin_glycosidase_sf"/>
</dbReference>
<protein>
    <recommendedName>
        <fullName evidence="4">Metal-independent alpha-mannosidase</fullName>
    </recommendedName>
</protein>
<dbReference type="PANTHER" id="PTHR31047:SF0">
    <property type="entry name" value="MEIOTICALLY UP-REGULATED GENE 157 PROTEIN"/>
    <property type="match status" value="1"/>
</dbReference>
<accession>A0A2A2SIX2</accession>
<evidence type="ECO:0008006" key="4">
    <source>
        <dbReference type="Google" id="ProtNLM"/>
    </source>
</evidence>
<dbReference type="InterPro" id="IPR012341">
    <property type="entry name" value="6hp_glycosidase-like_sf"/>
</dbReference>
<dbReference type="PANTHER" id="PTHR31047">
    <property type="entry name" value="MEIOTICALLY UP-REGULATED GENE 157 PROTEIN"/>
    <property type="match status" value="1"/>
</dbReference>
<evidence type="ECO:0000313" key="3">
    <source>
        <dbReference type="Proteomes" id="UP000218151"/>
    </source>
</evidence>
<feature type="region of interest" description="Disordered" evidence="1">
    <location>
        <begin position="277"/>
        <end position="314"/>
    </location>
</feature>
<feature type="compositionally biased region" description="Low complexity" evidence="1">
    <location>
        <begin position="95"/>
        <end position="124"/>
    </location>
</feature>
<feature type="region of interest" description="Disordered" evidence="1">
    <location>
        <begin position="168"/>
        <end position="190"/>
    </location>
</feature>
<dbReference type="GO" id="GO:0005975">
    <property type="term" value="P:carbohydrate metabolic process"/>
    <property type="evidence" value="ECO:0007669"/>
    <property type="project" value="InterPro"/>
</dbReference>
<feature type="compositionally biased region" description="Basic residues" evidence="1">
    <location>
        <begin position="125"/>
        <end position="134"/>
    </location>
</feature>
<reference evidence="3" key="1">
    <citation type="submission" date="2017-09" db="EMBL/GenBank/DDBJ databases">
        <authorList>
            <person name="Feng G."/>
            <person name="Zhu H."/>
        </authorList>
    </citation>
    <scope>NUCLEOTIDE SEQUENCE [LARGE SCALE GENOMIC DNA]</scope>
    <source>
        <strain evidence="3">1PNM-20</strain>
    </source>
</reference>
<proteinExistence type="predicted"/>
<dbReference type="SMART" id="SM01149">
    <property type="entry name" value="DUF1237"/>
    <property type="match status" value="1"/>
</dbReference>
<feature type="compositionally biased region" description="Basic residues" evidence="1">
    <location>
        <begin position="1"/>
        <end position="10"/>
    </location>
</feature>
<dbReference type="Pfam" id="PF06824">
    <property type="entry name" value="Glyco_hydro_125"/>
    <property type="match status" value="1"/>
</dbReference>
<dbReference type="OrthoDB" id="181472at2"/>
<evidence type="ECO:0000256" key="1">
    <source>
        <dbReference type="SAM" id="MobiDB-lite"/>
    </source>
</evidence>
<dbReference type="Gene3D" id="1.50.10.10">
    <property type="match status" value="1"/>
</dbReference>
<dbReference type="InterPro" id="IPR008313">
    <property type="entry name" value="GH125"/>
</dbReference>
<dbReference type="Proteomes" id="UP000218151">
    <property type="component" value="Unassembled WGS sequence"/>
</dbReference>
<name>A0A2A2SIX2_9SPHN</name>